<dbReference type="EMBL" id="QOIL01000009">
    <property type="protein sequence ID" value="RCG29898.1"/>
    <property type="molecule type" value="Genomic_DNA"/>
</dbReference>
<sequence>MAHELQGRKIAILATDGVERVELEQPRGALFGAGAKTELLSIHPGEIQARQWDLNPAGTLAVDRLVSDASPGDYDALLLPGGTMNPDQLRMNRDAVGFVKAFVATGKPIAAICHGPWTLVEADAVRGRRLTSWPSIRTDLRNAGAEVVDEEVVVDGQFTTSRSPADLPAFCRAILDQFAKAEHRVPG</sequence>
<accession>A0A367FHP3</accession>
<dbReference type="PANTHER" id="PTHR42733:SF12">
    <property type="entry name" value="PROTEINASE"/>
    <property type="match status" value="1"/>
</dbReference>
<comment type="similarity">
    <text evidence="1">Belongs to the peptidase C56 family.</text>
</comment>
<dbReference type="InterPro" id="IPR002818">
    <property type="entry name" value="DJ-1/PfpI"/>
</dbReference>
<dbReference type="InterPro" id="IPR006286">
    <property type="entry name" value="C56_PfpI-like"/>
</dbReference>
<dbReference type="NCBIfam" id="TIGR01382">
    <property type="entry name" value="PfpI"/>
    <property type="match status" value="1"/>
</dbReference>
<organism evidence="3 4">
    <name type="scientific">Sphaerisporangium album</name>
    <dbReference type="NCBI Taxonomy" id="509200"/>
    <lineage>
        <taxon>Bacteria</taxon>
        <taxon>Bacillati</taxon>
        <taxon>Actinomycetota</taxon>
        <taxon>Actinomycetes</taxon>
        <taxon>Streptosporangiales</taxon>
        <taxon>Streptosporangiaceae</taxon>
        <taxon>Sphaerisporangium</taxon>
    </lineage>
</organism>
<keyword evidence="3" id="KW-0315">Glutamine amidotransferase</keyword>
<dbReference type="OrthoDB" id="9792284at2"/>
<comment type="caution">
    <text evidence="3">The sequence shown here is derived from an EMBL/GenBank/DDBJ whole genome shotgun (WGS) entry which is preliminary data.</text>
</comment>
<dbReference type="RefSeq" id="WP_114029841.1">
    <property type="nucleotide sequence ID" value="NZ_QOIL01000009.1"/>
</dbReference>
<dbReference type="Gene3D" id="3.40.50.880">
    <property type="match status" value="1"/>
</dbReference>
<reference evidence="3 4" key="1">
    <citation type="submission" date="2018-06" db="EMBL/GenBank/DDBJ databases">
        <title>Sphaerisporangium craniellae sp. nov., isolated from a marine sponge in the South China Sea.</title>
        <authorList>
            <person name="Li L."/>
        </authorList>
    </citation>
    <scope>NUCLEOTIDE SEQUENCE [LARGE SCALE GENOMIC DNA]</scope>
    <source>
        <strain evidence="3 4">CCTCC AA 208026</strain>
    </source>
</reference>
<keyword evidence="3" id="KW-0808">Transferase</keyword>
<keyword evidence="4" id="KW-1185">Reference proteome</keyword>
<proteinExistence type="inferred from homology"/>
<dbReference type="Proteomes" id="UP000253094">
    <property type="component" value="Unassembled WGS sequence"/>
</dbReference>
<evidence type="ECO:0000313" key="3">
    <source>
        <dbReference type="EMBL" id="RCG29898.1"/>
    </source>
</evidence>
<dbReference type="PANTHER" id="PTHR42733">
    <property type="entry name" value="DJ-1 PROTEIN"/>
    <property type="match status" value="1"/>
</dbReference>
<evidence type="ECO:0000259" key="2">
    <source>
        <dbReference type="Pfam" id="PF01965"/>
    </source>
</evidence>
<evidence type="ECO:0000256" key="1">
    <source>
        <dbReference type="ARBA" id="ARBA00008542"/>
    </source>
</evidence>
<evidence type="ECO:0000313" key="4">
    <source>
        <dbReference type="Proteomes" id="UP000253094"/>
    </source>
</evidence>
<dbReference type="GO" id="GO:0016740">
    <property type="term" value="F:transferase activity"/>
    <property type="evidence" value="ECO:0007669"/>
    <property type="project" value="UniProtKB-KW"/>
</dbReference>
<feature type="domain" description="DJ-1/PfpI" evidence="2">
    <location>
        <begin position="8"/>
        <end position="177"/>
    </location>
</feature>
<gene>
    <name evidence="3" type="ORF">DQ384_17150</name>
</gene>
<dbReference type="InterPro" id="IPR029062">
    <property type="entry name" value="Class_I_gatase-like"/>
</dbReference>
<name>A0A367FHP3_9ACTN</name>
<dbReference type="AlphaFoldDB" id="A0A367FHP3"/>
<dbReference type="PROSITE" id="PS51276">
    <property type="entry name" value="PEPTIDASE_C56_PFPI"/>
    <property type="match status" value="1"/>
</dbReference>
<dbReference type="Pfam" id="PF01965">
    <property type="entry name" value="DJ-1_PfpI"/>
    <property type="match status" value="1"/>
</dbReference>
<dbReference type="SUPFAM" id="SSF52317">
    <property type="entry name" value="Class I glutamine amidotransferase-like"/>
    <property type="match status" value="1"/>
</dbReference>
<dbReference type="CDD" id="cd03134">
    <property type="entry name" value="GATase1_PfpI_like"/>
    <property type="match status" value="1"/>
</dbReference>
<protein>
    <submittedName>
        <fullName evidence="3">Type 1 glutamine amidotransferase</fullName>
    </submittedName>
</protein>